<dbReference type="EMBL" id="JOKH01000001">
    <property type="protein sequence ID" value="KEQ18661.1"/>
    <property type="molecule type" value="Genomic_DNA"/>
</dbReference>
<name>A0A081NJN8_9GAMM</name>
<organism evidence="1 2">
    <name type="scientific">Endozoicomonas numazuensis</name>
    <dbReference type="NCBI Taxonomy" id="1137799"/>
    <lineage>
        <taxon>Bacteria</taxon>
        <taxon>Pseudomonadati</taxon>
        <taxon>Pseudomonadota</taxon>
        <taxon>Gammaproteobacteria</taxon>
        <taxon>Oceanospirillales</taxon>
        <taxon>Endozoicomonadaceae</taxon>
        <taxon>Endozoicomonas</taxon>
    </lineage>
</organism>
<comment type="caution">
    <text evidence="1">The sequence shown here is derived from an EMBL/GenBank/DDBJ whole genome shotgun (WGS) entry which is preliminary data.</text>
</comment>
<evidence type="ECO:0000313" key="1">
    <source>
        <dbReference type="EMBL" id="KEQ18661.1"/>
    </source>
</evidence>
<gene>
    <name evidence="1" type="ORF">GZ78_00590</name>
</gene>
<evidence type="ECO:0000313" key="2">
    <source>
        <dbReference type="Proteomes" id="UP000028073"/>
    </source>
</evidence>
<protein>
    <submittedName>
        <fullName evidence="1">Uncharacterized protein</fullName>
    </submittedName>
</protein>
<dbReference type="AlphaFoldDB" id="A0A081NJN8"/>
<sequence length="74" mass="8366">MDLFMSCIFLHSFYVLVATCLLLVLTCQGQFANASGQPQPDFETIENTVLVYLFEEKTPWLEDLKAATSNNTDK</sequence>
<dbReference type="Proteomes" id="UP000028073">
    <property type="component" value="Unassembled WGS sequence"/>
</dbReference>
<dbReference type="STRING" id="1137799.GZ78_00590"/>
<reference evidence="1 2" key="1">
    <citation type="submission" date="2014-06" db="EMBL/GenBank/DDBJ databases">
        <title>Whole Genome Sequences of Three Symbiotic Endozoicomonas Bacteria.</title>
        <authorList>
            <person name="Neave M.J."/>
            <person name="Apprill A."/>
            <person name="Voolstra C.R."/>
        </authorList>
    </citation>
    <scope>NUCLEOTIDE SEQUENCE [LARGE SCALE GENOMIC DNA]</scope>
    <source>
        <strain evidence="1 2">DSM 25634</strain>
    </source>
</reference>
<accession>A0A081NJN8</accession>
<proteinExistence type="predicted"/>
<keyword evidence="2" id="KW-1185">Reference proteome</keyword>